<dbReference type="RefSeq" id="WP_379792116.1">
    <property type="nucleotide sequence ID" value="NZ_JBHSQB010000008.1"/>
</dbReference>
<sequence length="870" mass="99879">MKFRFSLLIILFSFSLVAQQIKVTGKITDSQNRSIDGASVLCMDTNENSLGYGFSDENGNYSLSIEKATEEIILEVSNLGFQQQRLTVPSKNSLTVNFTLEEKAEFLDEVVIEAGKKIRIDQDTTTIKVASFGNKTEQTVEDILKKLPGIEVLKDGTIKAHGKRIDKLLIEGEDMFDKNYKLLSKNLDAKVLDAVQIIDAFEDNPILKKLNNSDKVALNLKLKEDKTNIWFGNISLGTGVVSEDRWKESLNLGLLKKKIKLFYLGDYNNLGEKATEMISENVFQNDIFGNDRYEYTAKRLYKINGSEISLFSKTQNVFNTAFLNSFSFTTKVNAKLSLRGVVYLADDKQTQNSFSETNYNLDIEPISFTENNDFKNHKTLASTEVELKYFADDKNYITNLFVLKNNPNKTNSDLLFNDDYVHQYSKVRNSTFYNHFNHTYQLAEYKALSNYIYFGNDNIKEKTKISSPFLNDFLNINNSSVINQVADNKVFFAGAQSKLISKFGKIDITNSLQFEINKEQFESTFDADGTTFSEYENNTRLNQAKSSFDNTFRYNLSKKIDFTGSVNFQNISFKTDVRNNAFIVNPEISINIKKTGFGNFTVSYKENSTLYEINQLTSNLQLIDYRSFSRGTLFDKPLKNSVASFNYAMYNDEKRFSINSSLIYIKTHSTLTTESIITNEFNFMNYVPIKGGENYNFNFSFVNYIRKLKVASKLETIQSWNNSPFKVNSDAFSHAKSYSNIVKYSATTYFKLPINLDGGFAYNYSQSKFNGIKNSNITKEAFANFNYAISETLLAEFNNSFYFIDRSTYSFSNIIVNYNPIECKFSYRLIFNNINNEDNFKTVSLSNFTSYRSETKLVPRYLLLSVKYRF</sequence>
<dbReference type="SUPFAM" id="SSF56935">
    <property type="entry name" value="Porins"/>
    <property type="match status" value="1"/>
</dbReference>
<feature type="signal peptide" evidence="1">
    <location>
        <begin position="1"/>
        <end position="18"/>
    </location>
</feature>
<accession>A0ABW1PNL6</accession>
<evidence type="ECO:0000313" key="2">
    <source>
        <dbReference type="EMBL" id="MFC6097225.1"/>
    </source>
</evidence>
<keyword evidence="1" id="KW-0732">Signal</keyword>
<organism evidence="2 3">
    <name type="scientific">Flavobacterium qiangtangense</name>
    <dbReference type="NCBI Taxonomy" id="1442595"/>
    <lineage>
        <taxon>Bacteria</taxon>
        <taxon>Pseudomonadati</taxon>
        <taxon>Bacteroidota</taxon>
        <taxon>Flavobacteriia</taxon>
        <taxon>Flavobacteriales</taxon>
        <taxon>Flavobacteriaceae</taxon>
        <taxon>Flavobacterium</taxon>
    </lineage>
</organism>
<dbReference type="Pfam" id="PF13715">
    <property type="entry name" value="CarbopepD_reg_2"/>
    <property type="match status" value="1"/>
</dbReference>
<dbReference type="InterPro" id="IPR008969">
    <property type="entry name" value="CarboxyPept-like_regulatory"/>
</dbReference>
<comment type="caution">
    <text evidence="2">The sequence shown here is derived from an EMBL/GenBank/DDBJ whole genome shotgun (WGS) entry which is preliminary data.</text>
</comment>
<name>A0ABW1PNL6_9FLAO</name>
<dbReference type="Gene3D" id="2.60.40.1120">
    <property type="entry name" value="Carboxypeptidase-like, regulatory domain"/>
    <property type="match status" value="1"/>
</dbReference>
<reference evidence="3" key="1">
    <citation type="journal article" date="2019" name="Int. J. Syst. Evol. Microbiol.">
        <title>The Global Catalogue of Microorganisms (GCM) 10K type strain sequencing project: providing services to taxonomists for standard genome sequencing and annotation.</title>
        <authorList>
            <consortium name="The Broad Institute Genomics Platform"/>
            <consortium name="The Broad Institute Genome Sequencing Center for Infectious Disease"/>
            <person name="Wu L."/>
            <person name="Ma J."/>
        </authorList>
    </citation>
    <scope>NUCLEOTIDE SEQUENCE [LARGE SCALE GENOMIC DNA]</scope>
    <source>
        <strain evidence="3">CCUG 49679</strain>
    </source>
</reference>
<dbReference type="Proteomes" id="UP001596287">
    <property type="component" value="Unassembled WGS sequence"/>
</dbReference>
<protein>
    <submittedName>
        <fullName evidence="2">Carboxypeptidase-like regulatory domain-containing protein</fullName>
    </submittedName>
</protein>
<evidence type="ECO:0000313" key="3">
    <source>
        <dbReference type="Proteomes" id="UP001596287"/>
    </source>
</evidence>
<evidence type="ECO:0000256" key="1">
    <source>
        <dbReference type="SAM" id="SignalP"/>
    </source>
</evidence>
<gene>
    <name evidence="2" type="ORF">ACFPVY_11280</name>
</gene>
<keyword evidence="3" id="KW-1185">Reference proteome</keyword>
<dbReference type="EMBL" id="JBHSQB010000008">
    <property type="protein sequence ID" value="MFC6097225.1"/>
    <property type="molecule type" value="Genomic_DNA"/>
</dbReference>
<dbReference type="SUPFAM" id="SSF49464">
    <property type="entry name" value="Carboxypeptidase regulatory domain-like"/>
    <property type="match status" value="1"/>
</dbReference>
<proteinExistence type="predicted"/>
<feature type="chain" id="PRO_5045338820" evidence="1">
    <location>
        <begin position="19"/>
        <end position="870"/>
    </location>
</feature>